<dbReference type="GO" id="GO:0016301">
    <property type="term" value="F:kinase activity"/>
    <property type="evidence" value="ECO:0007669"/>
    <property type="project" value="UniProtKB-KW"/>
</dbReference>
<evidence type="ECO:0000313" key="9">
    <source>
        <dbReference type="Proteomes" id="UP001596972"/>
    </source>
</evidence>
<keyword evidence="3" id="KW-0597">Phosphoprotein</keyword>
<dbReference type="PANTHER" id="PTHR45436:SF5">
    <property type="entry name" value="SENSOR HISTIDINE KINASE TRCS"/>
    <property type="match status" value="1"/>
</dbReference>
<evidence type="ECO:0000256" key="3">
    <source>
        <dbReference type="ARBA" id="ARBA00022553"/>
    </source>
</evidence>
<organism evidence="8 9">
    <name type="scientific">Actinomadura sediminis</name>
    <dbReference type="NCBI Taxonomy" id="1038904"/>
    <lineage>
        <taxon>Bacteria</taxon>
        <taxon>Bacillati</taxon>
        <taxon>Actinomycetota</taxon>
        <taxon>Actinomycetes</taxon>
        <taxon>Streptosporangiales</taxon>
        <taxon>Thermomonosporaceae</taxon>
        <taxon>Actinomadura</taxon>
    </lineage>
</organism>
<comment type="caution">
    <text evidence="8">The sequence shown here is derived from an EMBL/GenBank/DDBJ whole genome shotgun (WGS) entry which is preliminary data.</text>
</comment>
<keyword evidence="9" id="KW-1185">Reference proteome</keyword>
<dbReference type="RefSeq" id="WP_378296995.1">
    <property type="nucleotide sequence ID" value="NZ_JBHTJA010000008.1"/>
</dbReference>
<reference evidence="9" key="1">
    <citation type="journal article" date="2019" name="Int. J. Syst. Evol. Microbiol.">
        <title>The Global Catalogue of Microorganisms (GCM) 10K type strain sequencing project: providing services to taxonomists for standard genome sequencing and annotation.</title>
        <authorList>
            <consortium name="The Broad Institute Genomics Platform"/>
            <consortium name="The Broad Institute Genome Sequencing Center for Infectious Disease"/>
            <person name="Wu L."/>
            <person name="Ma J."/>
        </authorList>
    </citation>
    <scope>NUCLEOTIDE SEQUENCE [LARGE SCALE GENOMIC DNA]</scope>
    <source>
        <strain evidence="9">JCM 31202</strain>
    </source>
</reference>
<dbReference type="Pfam" id="PF02518">
    <property type="entry name" value="HATPase_c"/>
    <property type="match status" value="1"/>
</dbReference>
<dbReference type="PANTHER" id="PTHR45436">
    <property type="entry name" value="SENSOR HISTIDINE KINASE YKOH"/>
    <property type="match status" value="1"/>
</dbReference>
<proteinExistence type="predicted"/>
<feature type="domain" description="Histidine kinase/HSP90-like ATPase" evidence="7">
    <location>
        <begin position="115"/>
        <end position="230"/>
    </location>
</feature>
<comment type="catalytic activity">
    <reaction evidence="1">
        <text>ATP + protein L-histidine = ADP + protein N-phospho-L-histidine.</text>
        <dbReference type="EC" id="2.7.13.3"/>
    </reaction>
</comment>
<protein>
    <recommendedName>
        <fullName evidence="2">histidine kinase</fullName>
        <ecNumber evidence="2">2.7.13.3</ecNumber>
    </recommendedName>
</protein>
<evidence type="ECO:0000259" key="7">
    <source>
        <dbReference type="Pfam" id="PF02518"/>
    </source>
</evidence>
<gene>
    <name evidence="8" type="ORF">ACFQ11_06670</name>
</gene>
<feature type="compositionally biased region" description="Low complexity" evidence="6">
    <location>
        <begin position="271"/>
        <end position="286"/>
    </location>
</feature>
<accession>A0ABW3EK22</accession>
<evidence type="ECO:0000256" key="6">
    <source>
        <dbReference type="SAM" id="MobiDB-lite"/>
    </source>
</evidence>
<sequence>MSSHDASAWQELCDQLASRVLLLAEQVRPALDELERDEDVPERVRLLYDIDHGVARMRRLARDIRVLAGRSTDEAGTHTSSLLDVVRVAASGIEHYDRLHIGPVADRALVDHAADDVASLLAVLLDNATRCSQAPAMISTRSFGDGSLLVRIEDDGPGVDPAWAEALNRVFVGPVPPLSPANCRRSGFAVAHRLARKHGLGLALVCRRAAEATPEREGRRGTVAMVTIPPHLVCEIPEPVGALLNSPSEPVVDPGPRTGTAAGRRERASFADDVAAFSAATSSRFSPDTRSPRAHPAPSFISHPQGGAKA</sequence>
<keyword evidence="5 8" id="KW-0418">Kinase</keyword>
<dbReference type="EMBL" id="JBHTJA010000008">
    <property type="protein sequence ID" value="MFD0900070.1"/>
    <property type="molecule type" value="Genomic_DNA"/>
</dbReference>
<dbReference type="Gene3D" id="3.30.565.10">
    <property type="entry name" value="Histidine kinase-like ATPase, C-terminal domain"/>
    <property type="match status" value="1"/>
</dbReference>
<dbReference type="InterPro" id="IPR036890">
    <property type="entry name" value="HATPase_C_sf"/>
</dbReference>
<dbReference type="InterPro" id="IPR003594">
    <property type="entry name" value="HATPase_dom"/>
</dbReference>
<evidence type="ECO:0000256" key="5">
    <source>
        <dbReference type="ARBA" id="ARBA00022777"/>
    </source>
</evidence>
<name>A0ABW3EK22_9ACTN</name>
<dbReference type="InterPro" id="IPR050428">
    <property type="entry name" value="TCS_sensor_his_kinase"/>
</dbReference>
<evidence type="ECO:0000256" key="4">
    <source>
        <dbReference type="ARBA" id="ARBA00022679"/>
    </source>
</evidence>
<evidence type="ECO:0000313" key="8">
    <source>
        <dbReference type="EMBL" id="MFD0900070.1"/>
    </source>
</evidence>
<dbReference type="Proteomes" id="UP001596972">
    <property type="component" value="Unassembled WGS sequence"/>
</dbReference>
<dbReference type="EC" id="2.7.13.3" evidence="2"/>
<keyword evidence="4" id="KW-0808">Transferase</keyword>
<feature type="region of interest" description="Disordered" evidence="6">
    <location>
        <begin position="245"/>
        <end position="310"/>
    </location>
</feature>
<dbReference type="SUPFAM" id="SSF55874">
    <property type="entry name" value="ATPase domain of HSP90 chaperone/DNA topoisomerase II/histidine kinase"/>
    <property type="match status" value="1"/>
</dbReference>
<evidence type="ECO:0000256" key="2">
    <source>
        <dbReference type="ARBA" id="ARBA00012438"/>
    </source>
</evidence>
<evidence type="ECO:0000256" key="1">
    <source>
        <dbReference type="ARBA" id="ARBA00000085"/>
    </source>
</evidence>